<feature type="non-terminal residue" evidence="3">
    <location>
        <position position="283"/>
    </location>
</feature>
<proteinExistence type="predicted"/>
<sequence>MISSPDYVGVDVSKKYLDLAMAGHKVFRVANTSAGMSGLLPRLASLNRPHLVCEATGSYSRLLAREMAGQGIAVSQINPRRVRELARADGRLAKTDAIDAGVILRFAHLMAPEPDPQYDPNAVEMADLVRRRRQMVDMLAQEKQRREHPEALQVQASIDAHIGFLGQQIAEIDQAIARHIEADTTLSRRAELLTTIPGIGKTTAAVLIAEMPELGSIGNKQAAALAGVAPFNRDSGAMRGQAHIAGGRLSVRCALYMASLSAIRANPPIRDFYQRLRDQGKPG</sequence>
<dbReference type="NCBIfam" id="NF033542">
    <property type="entry name" value="transpos_IS110"/>
    <property type="match status" value="1"/>
</dbReference>
<dbReference type="Pfam" id="PF02371">
    <property type="entry name" value="Transposase_20"/>
    <property type="match status" value="1"/>
</dbReference>
<dbReference type="InterPro" id="IPR003346">
    <property type="entry name" value="Transposase_20"/>
</dbReference>
<feature type="domain" description="Transposase IS116/IS110/IS902 C-terminal" evidence="2">
    <location>
        <begin position="190"/>
        <end position="274"/>
    </location>
</feature>
<evidence type="ECO:0000259" key="2">
    <source>
        <dbReference type="Pfam" id="PF02371"/>
    </source>
</evidence>
<dbReference type="EMBL" id="LAPV01000028">
    <property type="protein sequence ID" value="KKC34421.1"/>
    <property type="molecule type" value="Genomic_DNA"/>
</dbReference>
<reference evidence="3 4" key="1">
    <citation type="submission" date="2015-03" db="EMBL/GenBank/DDBJ databases">
        <authorList>
            <person name="Lepp D."/>
            <person name="Hassan Y.I."/>
            <person name="Li X.-Z."/>
            <person name="Zhou T."/>
        </authorList>
    </citation>
    <scope>NUCLEOTIDE SEQUENCE [LARGE SCALE GENOMIC DNA]</scope>
    <source>
        <strain evidence="3 4">Cr7-05</strain>
    </source>
</reference>
<dbReference type="PANTHER" id="PTHR33055">
    <property type="entry name" value="TRANSPOSASE FOR INSERTION SEQUENCE ELEMENT IS1111A"/>
    <property type="match status" value="1"/>
</dbReference>
<dbReference type="InterPro" id="IPR047650">
    <property type="entry name" value="Transpos_IS110"/>
</dbReference>
<accession>A0ABR5E2D3</accession>
<dbReference type="Proteomes" id="UP000033519">
    <property type="component" value="Unassembled WGS sequence"/>
</dbReference>
<dbReference type="PANTHER" id="PTHR33055:SF13">
    <property type="entry name" value="TRANSPOSASE"/>
    <property type="match status" value="1"/>
</dbReference>
<keyword evidence="4" id="KW-1185">Reference proteome</keyword>
<comment type="caution">
    <text evidence="3">The sequence shown here is derived from an EMBL/GenBank/DDBJ whole genome shotgun (WGS) entry which is preliminary data.</text>
</comment>
<gene>
    <name evidence="3" type="ORF">WH91_02960</name>
</gene>
<feature type="domain" description="Transposase IS110-like N-terminal" evidence="1">
    <location>
        <begin position="8"/>
        <end position="145"/>
    </location>
</feature>
<dbReference type="InterPro" id="IPR002525">
    <property type="entry name" value="Transp_IS110-like_N"/>
</dbReference>
<name>A0ABR5E2D3_9HYPH</name>
<organism evidence="3 4">
    <name type="scientific">Devosia psychrophila</name>
    <dbReference type="NCBI Taxonomy" id="728005"/>
    <lineage>
        <taxon>Bacteria</taxon>
        <taxon>Pseudomonadati</taxon>
        <taxon>Pseudomonadota</taxon>
        <taxon>Alphaproteobacteria</taxon>
        <taxon>Hyphomicrobiales</taxon>
        <taxon>Devosiaceae</taxon>
        <taxon>Devosia</taxon>
    </lineage>
</organism>
<protein>
    <recommendedName>
        <fullName evidence="5">Transposase</fullName>
    </recommendedName>
</protein>
<evidence type="ECO:0008006" key="5">
    <source>
        <dbReference type="Google" id="ProtNLM"/>
    </source>
</evidence>
<evidence type="ECO:0000313" key="3">
    <source>
        <dbReference type="EMBL" id="KKC34421.1"/>
    </source>
</evidence>
<dbReference type="RefSeq" id="WP_046169532.1">
    <property type="nucleotide sequence ID" value="NZ_LAPV01000028.1"/>
</dbReference>
<dbReference type="Pfam" id="PF01548">
    <property type="entry name" value="DEDD_Tnp_IS110"/>
    <property type="match status" value="1"/>
</dbReference>
<evidence type="ECO:0000259" key="1">
    <source>
        <dbReference type="Pfam" id="PF01548"/>
    </source>
</evidence>
<evidence type="ECO:0000313" key="4">
    <source>
        <dbReference type="Proteomes" id="UP000033519"/>
    </source>
</evidence>